<sequence>MDTSSTSFYHKTPNGTNVHFTQTGNPSGPLIILLHGLGGSIETFQPILSSLSPDINRLVCVDLEGFGQTTLSSPGTRLSLPRYVDDLENLVASLQDPPRGSSEKNLLFIGHSLGAIISMHYAARHPDQVRGLALLGAGRSVAHIPVGRERMLGLAAETRTEGIQAAAEIAATSNFPLQVTVESELRRGVRKAVASCDAESYARACEAVAGLDHLDPDYSLISAPTLLLTGSGDIISPPERSLGLQELIGDNAWVNILEGVGHQMLLQDLGGSIEALETLLQKVDKEISQS</sequence>
<dbReference type="AlphaFoldDB" id="A0A0F7TSQ8"/>
<accession>A0A0F7TSQ8</accession>
<protein>
    <recommendedName>
        <fullName evidence="3">Serine aminopeptidase S33 domain-containing protein</fullName>
    </recommendedName>
</protein>
<dbReference type="InterPro" id="IPR022742">
    <property type="entry name" value="Hydrolase_4"/>
</dbReference>
<organism evidence="4 5">
    <name type="scientific">Penicillium brasilianum</name>
    <dbReference type="NCBI Taxonomy" id="104259"/>
    <lineage>
        <taxon>Eukaryota</taxon>
        <taxon>Fungi</taxon>
        <taxon>Dikarya</taxon>
        <taxon>Ascomycota</taxon>
        <taxon>Pezizomycotina</taxon>
        <taxon>Eurotiomycetes</taxon>
        <taxon>Eurotiomycetidae</taxon>
        <taxon>Eurotiales</taxon>
        <taxon>Aspergillaceae</taxon>
        <taxon>Penicillium</taxon>
    </lineage>
</organism>
<evidence type="ECO:0000313" key="5">
    <source>
        <dbReference type="Proteomes" id="UP000042958"/>
    </source>
</evidence>
<dbReference type="STRING" id="104259.A0A0F7TSQ8"/>
<proteinExistence type="predicted"/>
<dbReference type="OrthoDB" id="190201at2759"/>
<dbReference type="Gene3D" id="3.40.50.1820">
    <property type="entry name" value="alpha/beta hydrolase"/>
    <property type="match status" value="1"/>
</dbReference>
<dbReference type="GO" id="GO:0016787">
    <property type="term" value="F:hydrolase activity"/>
    <property type="evidence" value="ECO:0007669"/>
    <property type="project" value="UniProtKB-KW"/>
</dbReference>
<dbReference type="Proteomes" id="UP000042958">
    <property type="component" value="Unassembled WGS sequence"/>
</dbReference>
<feature type="region of interest" description="Disordered" evidence="2">
    <location>
        <begin position="1"/>
        <end position="22"/>
    </location>
</feature>
<dbReference type="PANTHER" id="PTHR43798:SF31">
    <property type="entry name" value="AB HYDROLASE SUPERFAMILY PROTEIN YCLE"/>
    <property type="match status" value="1"/>
</dbReference>
<evidence type="ECO:0000313" key="4">
    <source>
        <dbReference type="EMBL" id="CEJ59823.1"/>
    </source>
</evidence>
<dbReference type="Pfam" id="PF12146">
    <property type="entry name" value="Hydrolase_4"/>
    <property type="match status" value="1"/>
</dbReference>
<dbReference type="InterPro" id="IPR029058">
    <property type="entry name" value="AB_hydrolase_fold"/>
</dbReference>
<dbReference type="GO" id="GO:0072330">
    <property type="term" value="P:monocarboxylic acid biosynthetic process"/>
    <property type="evidence" value="ECO:0007669"/>
    <property type="project" value="UniProtKB-ARBA"/>
</dbReference>
<dbReference type="SUPFAM" id="SSF53474">
    <property type="entry name" value="alpha/beta-Hydrolases"/>
    <property type="match status" value="1"/>
</dbReference>
<keyword evidence="1" id="KW-0378">Hydrolase</keyword>
<dbReference type="InterPro" id="IPR050266">
    <property type="entry name" value="AB_hydrolase_sf"/>
</dbReference>
<dbReference type="GO" id="GO:0017000">
    <property type="term" value="P:antibiotic biosynthetic process"/>
    <property type="evidence" value="ECO:0007669"/>
    <property type="project" value="UniProtKB-ARBA"/>
</dbReference>
<feature type="domain" description="Serine aminopeptidase S33" evidence="3">
    <location>
        <begin position="30"/>
        <end position="265"/>
    </location>
</feature>
<dbReference type="GO" id="GO:0016020">
    <property type="term" value="C:membrane"/>
    <property type="evidence" value="ECO:0007669"/>
    <property type="project" value="TreeGrafter"/>
</dbReference>
<evidence type="ECO:0000256" key="1">
    <source>
        <dbReference type="ARBA" id="ARBA00022801"/>
    </source>
</evidence>
<dbReference type="PANTHER" id="PTHR43798">
    <property type="entry name" value="MONOACYLGLYCEROL LIPASE"/>
    <property type="match status" value="1"/>
</dbReference>
<evidence type="ECO:0000259" key="3">
    <source>
        <dbReference type="Pfam" id="PF12146"/>
    </source>
</evidence>
<dbReference type="EMBL" id="CDHK01000007">
    <property type="protein sequence ID" value="CEJ59823.1"/>
    <property type="molecule type" value="Genomic_DNA"/>
</dbReference>
<dbReference type="PRINTS" id="PR00111">
    <property type="entry name" value="ABHYDROLASE"/>
</dbReference>
<dbReference type="InterPro" id="IPR000073">
    <property type="entry name" value="AB_hydrolase_1"/>
</dbReference>
<gene>
    <name evidence="4" type="ORF">PMG11_08426</name>
</gene>
<name>A0A0F7TSQ8_PENBI</name>
<keyword evidence="5" id="KW-1185">Reference proteome</keyword>
<evidence type="ECO:0000256" key="2">
    <source>
        <dbReference type="SAM" id="MobiDB-lite"/>
    </source>
</evidence>
<reference evidence="5" key="1">
    <citation type="journal article" date="2015" name="Genome Announc.">
        <title>Draft genome sequence of the fungus Penicillium brasilianum MG11.</title>
        <authorList>
            <person name="Horn F."/>
            <person name="Linde J."/>
            <person name="Mattern D.J."/>
            <person name="Walther G."/>
            <person name="Guthke R."/>
            <person name="Brakhage A.A."/>
            <person name="Valiante V."/>
        </authorList>
    </citation>
    <scope>NUCLEOTIDE SEQUENCE [LARGE SCALE GENOMIC DNA]</scope>
    <source>
        <strain evidence="5">MG11</strain>
    </source>
</reference>